<dbReference type="PRINTS" id="PR00081">
    <property type="entry name" value="GDHRDH"/>
</dbReference>
<accession>A7HQP2</accession>
<name>A7HQP2_PARL1</name>
<dbReference type="eggNOG" id="COG0300">
    <property type="taxonomic scope" value="Bacteria"/>
</dbReference>
<dbReference type="KEGG" id="pla:Plav_0602"/>
<dbReference type="PROSITE" id="PS00061">
    <property type="entry name" value="ADH_SHORT"/>
    <property type="match status" value="1"/>
</dbReference>
<dbReference type="OrthoDB" id="450111at2"/>
<dbReference type="STRING" id="402881.Plav_0602"/>
<dbReference type="Proteomes" id="UP000006377">
    <property type="component" value="Chromosome"/>
</dbReference>
<dbReference type="GO" id="GO:0016020">
    <property type="term" value="C:membrane"/>
    <property type="evidence" value="ECO:0007669"/>
    <property type="project" value="TreeGrafter"/>
</dbReference>
<evidence type="ECO:0000256" key="1">
    <source>
        <dbReference type="ARBA" id="ARBA00006484"/>
    </source>
</evidence>
<evidence type="ECO:0000256" key="3">
    <source>
        <dbReference type="RuleBase" id="RU000363"/>
    </source>
</evidence>
<evidence type="ECO:0000313" key="5">
    <source>
        <dbReference type="Proteomes" id="UP000006377"/>
    </source>
</evidence>
<keyword evidence="2" id="KW-0560">Oxidoreductase</keyword>
<dbReference type="SUPFAM" id="SSF51735">
    <property type="entry name" value="NAD(P)-binding Rossmann-fold domains"/>
    <property type="match status" value="1"/>
</dbReference>
<keyword evidence="5" id="KW-1185">Reference proteome</keyword>
<dbReference type="EMBL" id="CP000774">
    <property type="protein sequence ID" value="ABS62225.1"/>
    <property type="molecule type" value="Genomic_DNA"/>
</dbReference>
<comment type="similarity">
    <text evidence="1 3">Belongs to the short-chain dehydrogenases/reductases (SDR) family.</text>
</comment>
<proteinExistence type="inferred from homology"/>
<dbReference type="Pfam" id="PF00106">
    <property type="entry name" value="adh_short"/>
    <property type="match status" value="1"/>
</dbReference>
<reference evidence="4 5" key="1">
    <citation type="journal article" date="2011" name="Stand. Genomic Sci.">
        <title>Complete genome sequence of Parvibaculum lavamentivorans type strain (DS-1(T)).</title>
        <authorList>
            <person name="Schleheck D."/>
            <person name="Weiss M."/>
            <person name="Pitluck S."/>
            <person name="Bruce D."/>
            <person name="Land M.L."/>
            <person name="Han S."/>
            <person name="Saunders E."/>
            <person name="Tapia R."/>
            <person name="Detter C."/>
            <person name="Brettin T."/>
            <person name="Han J."/>
            <person name="Woyke T."/>
            <person name="Goodwin L."/>
            <person name="Pennacchio L."/>
            <person name="Nolan M."/>
            <person name="Cook A.M."/>
            <person name="Kjelleberg S."/>
            <person name="Thomas T."/>
        </authorList>
    </citation>
    <scope>NUCLEOTIDE SEQUENCE [LARGE SCALE GENOMIC DNA]</scope>
    <source>
        <strain evidence="5">DS-1 / DSM 13023 / NCIMB 13966</strain>
    </source>
</reference>
<dbReference type="RefSeq" id="WP_011995516.1">
    <property type="nucleotide sequence ID" value="NC_009719.1"/>
</dbReference>
<evidence type="ECO:0000313" key="4">
    <source>
        <dbReference type="EMBL" id="ABS62225.1"/>
    </source>
</evidence>
<dbReference type="InterPro" id="IPR036291">
    <property type="entry name" value="NAD(P)-bd_dom_sf"/>
</dbReference>
<organism evidence="4 5">
    <name type="scientific">Parvibaculum lavamentivorans (strain DS-1 / DSM 13023 / NCIMB 13966)</name>
    <dbReference type="NCBI Taxonomy" id="402881"/>
    <lineage>
        <taxon>Bacteria</taxon>
        <taxon>Pseudomonadati</taxon>
        <taxon>Pseudomonadota</taxon>
        <taxon>Alphaproteobacteria</taxon>
        <taxon>Hyphomicrobiales</taxon>
        <taxon>Parvibaculaceae</taxon>
        <taxon>Parvibaculum</taxon>
    </lineage>
</organism>
<dbReference type="PRINTS" id="PR00080">
    <property type="entry name" value="SDRFAMILY"/>
</dbReference>
<dbReference type="PANTHER" id="PTHR44196:SF1">
    <property type="entry name" value="DEHYDROGENASE_REDUCTASE SDR FAMILY MEMBER 7B"/>
    <property type="match status" value="1"/>
</dbReference>
<dbReference type="AlphaFoldDB" id="A7HQP2"/>
<dbReference type="Gene3D" id="3.40.50.720">
    <property type="entry name" value="NAD(P)-binding Rossmann-like Domain"/>
    <property type="match status" value="1"/>
</dbReference>
<dbReference type="GO" id="GO:0016491">
    <property type="term" value="F:oxidoreductase activity"/>
    <property type="evidence" value="ECO:0007669"/>
    <property type="project" value="UniProtKB-KW"/>
</dbReference>
<sequence length="275" mass="29508">MSISRKALITGAGGGIGSAISRALDARGYSLILVDREMAPLDAVAATLRAAPEKILCDLSSREEVERLCDRLGREHADLDVLVNNAGIVVPGAVTGLDQAALDLHLEINLRAPIRLMRAAAPLMIARRRGAMVATVSLGGVISLKDSAIYSASKFGLRGFLCGFHQELAPLGVKVSGVYPAAVDTPMLHHEALHGGSVLNFVDRVMTPEDIAAATLKAIDTGRLEVYSPWSASLMARLFGSFPWMIRPILPLMEKLGEQGRRKFLARKDLSAQQH</sequence>
<dbReference type="InterPro" id="IPR020904">
    <property type="entry name" value="Sc_DH/Rdtase_CS"/>
</dbReference>
<gene>
    <name evidence="4" type="ordered locus">Plav_0602</name>
</gene>
<evidence type="ECO:0000256" key="2">
    <source>
        <dbReference type="ARBA" id="ARBA00023002"/>
    </source>
</evidence>
<dbReference type="PANTHER" id="PTHR44196">
    <property type="entry name" value="DEHYDROGENASE/REDUCTASE SDR FAMILY MEMBER 7B"/>
    <property type="match status" value="1"/>
</dbReference>
<dbReference type="CDD" id="cd05233">
    <property type="entry name" value="SDR_c"/>
    <property type="match status" value="1"/>
</dbReference>
<dbReference type="InterPro" id="IPR002347">
    <property type="entry name" value="SDR_fam"/>
</dbReference>
<protein>
    <submittedName>
        <fullName evidence="4">Short-chain dehydrogenase/reductase SDR</fullName>
    </submittedName>
</protein>
<dbReference type="HOGENOM" id="CLU_010194_2_1_5"/>